<dbReference type="Pfam" id="PF03808">
    <property type="entry name" value="Glyco_tran_WecG"/>
    <property type="match status" value="1"/>
</dbReference>
<dbReference type="CDD" id="cd06533">
    <property type="entry name" value="Glyco_transf_WecG_TagA"/>
    <property type="match status" value="1"/>
</dbReference>
<evidence type="ECO:0000313" key="3">
    <source>
        <dbReference type="EMBL" id="MVQ28420.1"/>
    </source>
</evidence>
<comment type="caution">
    <text evidence="3">The sequence shown here is derived from an EMBL/GenBank/DDBJ whole genome shotgun (WGS) entry which is preliminary data.</text>
</comment>
<keyword evidence="4" id="KW-1185">Reference proteome</keyword>
<sequence>MPQNFPLVVLCGMALASVRSEMLLDHLFASLARGKGLWVVTANLDFLRRFVKDPAARRIYADADVRVADGMPLVWASHLQGTPLPERVAGSSLVRPLCQRAAEGGWRVYLLGGEAGAARAAADKLVAEFPTLQIAGLSSPWFSARPTDAEVEQVAATLSEARPDLVLVALGSPKQELVIHKLHKRLPNVCWMGVGISLSFIAGHRRRAPPLMQKLGLEWMHRLVQEPKRLFRRYVLEDLPFAAVLFRRAMADRLDGARADRQR</sequence>
<keyword evidence="2 3" id="KW-0808">Transferase</keyword>
<accession>A0A6N8IQ56</accession>
<reference evidence="3 4" key="1">
    <citation type="submission" date="2019-12" db="EMBL/GenBank/DDBJ databases">
        <authorList>
            <person name="Huq M.A."/>
        </authorList>
    </citation>
    <scope>NUCLEOTIDE SEQUENCE [LARGE SCALE GENOMIC DNA]</scope>
    <source>
        <strain evidence="3 4">MAH-25</strain>
    </source>
</reference>
<protein>
    <submittedName>
        <fullName evidence="3">WecB/TagA/CpsF family glycosyltransferase</fullName>
    </submittedName>
</protein>
<evidence type="ECO:0000256" key="1">
    <source>
        <dbReference type="ARBA" id="ARBA00022676"/>
    </source>
</evidence>
<dbReference type="RefSeq" id="WP_157396526.1">
    <property type="nucleotide sequence ID" value="NZ_WSEL01000003.1"/>
</dbReference>
<dbReference type="PANTHER" id="PTHR34136">
    <property type="match status" value="1"/>
</dbReference>
<dbReference type="NCBIfam" id="TIGR00696">
    <property type="entry name" value="wecG_tagA_cpsF"/>
    <property type="match status" value="1"/>
</dbReference>
<organism evidence="3 4">
    <name type="scientific">Ramlibacter pinisoli</name>
    <dbReference type="NCBI Taxonomy" id="2682844"/>
    <lineage>
        <taxon>Bacteria</taxon>
        <taxon>Pseudomonadati</taxon>
        <taxon>Pseudomonadota</taxon>
        <taxon>Betaproteobacteria</taxon>
        <taxon>Burkholderiales</taxon>
        <taxon>Comamonadaceae</taxon>
        <taxon>Ramlibacter</taxon>
    </lineage>
</organism>
<name>A0A6N8IQ56_9BURK</name>
<evidence type="ECO:0000256" key="2">
    <source>
        <dbReference type="ARBA" id="ARBA00022679"/>
    </source>
</evidence>
<gene>
    <name evidence="3" type="ORF">GON04_03105</name>
</gene>
<dbReference type="PANTHER" id="PTHR34136:SF1">
    <property type="entry name" value="UDP-N-ACETYL-D-MANNOSAMINURONIC ACID TRANSFERASE"/>
    <property type="match status" value="1"/>
</dbReference>
<dbReference type="AlphaFoldDB" id="A0A6N8IQ56"/>
<dbReference type="GO" id="GO:0016758">
    <property type="term" value="F:hexosyltransferase activity"/>
    <property type="evidence" value="ECO:0007669"/>
    <property type="project" value="TreeGrafter"/>
</dbReference>
<dbReference type="InterPro" id="IPR004629">
    <property type="entry name" value="WecG_TagA_CpsF"/>
</dbReference>
<evidence type="ECO:0000313" key="4">
    <source>
        <dbReference type="Proteomes" id="UP000469385"/>
    </source>
</evidence>
<proteinExistence type="predicted"/>
<keyword evidence="1" id="KW-0328">Glycosyltransferase</keyword>
<dbReference type="Proteomes" id="UP000469385">
    <property type="component" value="Unassembled WGS sequence"/>
</dbReference>
<dbReference type="EMBL" id="WSEL01000003">
    <property type="protein sequence ID" value="MVQ28420.1"/>
    <property type="molecule type" value="Genomic_DNA"/>
</dbReference>